<protein>
    <submittedName>
        <fullName evidence="1">Uncharacterized protein</fullName>
    </submittedName>
</protein>
<gene>
    <name evidence="1" type="ORF">PECAL_5P23020</name>
</gene>
<keyword evidence="2" id="KW-1185">Reference proteome</keyword>
<name>A0A8J2X6D5_9STRA</name>
<dbReference type="Proteomes" id="UP000789595">
    <property type="component" value="Unassembled WGS sequence"/>
</dbReference>
<dbReference type="AlphaFoldDB" id="A0A8J2X6D5"/>
<proteinExistence type="predicted"/>
<sequence>MMLSAAVRRIPRAVPRASLREPAVRNFAAVPIVPIIGAFLAKKAVASYAIFNAVHSYGIPKLFRQVAHATRAWGVDAAARREFLYLVKGALRAPTSAYSFVENSFAARVVAHVAQNPELRAELNKRVPPVIVEALQSAVRRTPVGKAFDAALGVLEKVRPKT</sequence>
<accession>A0A8J2X6D5</accession>
<organism evidence="1 2">
    <name type="scientific">Pelagomonas calceolata</name>
    <dbReference type="NCBI Taxonomy" id="35677"/>
    <lineage>
        <taxon>Eukaryota</taxon>
        <taxon>Sar</taxon>
        <taxon>Stramenopiles</taxon>
        <taxon>Ochrophyta</taxon>
        <taxon>Pelagophyceae</taxon>
        <taxon>Pelagomonadales</taxon>
        <taxon>Pelagomonadaceae</taxon>
        <taxon>Pelagomonas</taxon>
    </lineage>
</organism>
<dbReference type="EMBL" id="CAKKNE010000005">
    <property type="protein sequence ID" value="CAH0377783.1"/>
    <property type="molecule type" value="Genomic_DNA"/>
</dbReference>
<evidence type="ECO:0000313" key="1">
    <source>
        <dbReference type="EMBL" id="CAH0377783.1"/>
    </source>
</evidence>
<evidence type="ECO:0000313" key="2">
    <source>
        <dbReference type="Proteomes" id="UP000789595"/>
    </source>
</evidence>
<comment type="caution">
    <text evidence="1">The sequence shown here is derived from an EMBL/GenBank/DDBJ whole genome shotgun (WGS) entry which is preliminary data.</text>
</comment>
<reference evidence="1" key="1">
    <citation type="submission" date="2021-11" db="EMBL/GenBank/DDBJ databases">
        <authorList>
            <consortium name="Genoscope - CEA"/>
            <person name="William W."/>
        </authorList>
    </citation>
    <scope>NUCLEOTIDE SEQUENCE</scope>
</reference>